<proteinExistence type="inferred from homology"/>
<dbReference type="InterPro" id="IPR012310">
    <property type="entry name" value="DNA_ligase_ATP-dep_cent"/>
</dbReference>
<evidence type="ECO:0000256" key="1">
    <source>
        <dbReference type="ARBA" id="ARBA00007572"/>
    </source>
</evidence>
<dbReference type="SUPFAM" id="SSF56091">
    <property type="entry name" value="DNA ligase/mRNA capping enzyme, catalytic domain"/>
    <property type="match status" value="1"/>
</dbReference>
<dbReference type="PANTHER" id="PTHR45674">
    <property type="entry name" value="DNA LIGASE 1/3 FAMILY MEMBER"/>
    <property type="match status" value="1"/>
</dbReference>
<evidence type="ECO:0000313" key="5">
    <source>
        <dbReference type="Proteomes" id="UP000294508"/>
    </source>
</evidence>
<evidence type="ECO:0000259" key="3">
    <source>
        <dbReference type="Pfam" id="PF01068"/>
    </source>
</evidence>
<accession>A0A4R2GYJ4</accession>
<name>A0A4R2GYJ4_9ACTN</name>
<protein>
    <submittedName>
        <fullName evidence="4">ATP dependent DNA ligase-like protein</fullName>
    </submittedName>
</protein>
<dbReference type="GO" id="GO:0006281">
    <property type="term" value="P:DNA repair"/>
    <property type="evidence" value="ECO:0007669"/>
    <property type="project" value="InterPro"/>
</dbReference>
<comment type="similarity">
    <text evidence="1">Belongs to the ATP-dependent DNA ligase family.</text>
</comment>
<organism evidence="4 5">
    <name type="scientific">Kribbella steppae</name>
    <dbReference type="NCBI Taxonomy" id="2512223"/>
    <lineage>
        <taxon>Bacteria</taxon>
        <taxon>Bacillati</taxon>
        <taxon>Actinomycetota</taxon>
        <taxon>Actinomycetes</taxon>
        <taxon>Propionibacteriales</taxon>
        <taxon>Kribbellaceae</taxon>
        <taxon>Kribbella</taxon>
    </lineage>
</organism>
<dbReference type="EMBL" id="SLWN01000021">
    <property type="protein sequence ID" value="TCO15666.1"/>
    <property type="molecule type" value="Genomic_DNA"/>
</dbReference>
<dbReference type="GO" id="GO:0006310">
    <property type="term" value="P:DNA recombination"/>
    <property type="evidence" value="ECO:0007669"/>
    <property type="project" value="InterPro"/>
</dbReference>
<dbReference type="AlphaFoldDB" id="A0A4R2GYJ4"/>
<keyword evidence="2 4" id="KW-0436">Ligase</keyword>
<dbReference type="RefSeq" id="WP_132215552.1">
    <property type="nucleotide sequence ID" value="NZ_SLWN01000021.1"/>
</dbReference>
<dbReference type="Proteomes" id="UP000294508">
    <property type="component" value="Unassembled WGS sequence"/>
</dbReference>
<dbReference type="OrthoDB" id="9770771at2"/>
<dbReference type="Pfam" id="PF01068">
    <property type="entry name" value="DNA_ligase_A_M"/>
    <property type="match status" value="1"/>
</dbReference>
<evidence type="ECO:0000256" key="2">
    <source>
        <dbReference type="ARBA" id="ARBA00022598"/>
    </source>
</evidence>
<keyword evidence="5" id="KW-1185">Reference proteome</keyword>
<dbReference type="Gene3D" id="3.30.470.30">
    <property type="entry name" value="DNA ligase/mRNA capping enzyme"/>
    <property type="match status" value="1"/>
</dbReference>
<dbReference type="GO" id="GO:0003910">
    <property type="term" value="F:DNA ligase (ATP) activity"/>
    <property type="evidence" value="ECO:0007669"/>
    <property type="project" value="InterPro"/>
</dbReference>
<feature type="domain" description="ATP-dependent DNA ligase family profile" evidence="3">
    <location>
        <begin position="10"/>
        <end position="175"/>
    </location>
</feature>
<evidence type="ECO:0000313" key="4">
    <source>
        <dbReference type="EMBL" id="TCO15666.1"/>
    </source>
</evidence>
<comment type="caution">
    <text evidence="4">The sequence shown here is derived from an EMBL/GenBank/DDBJ whole genome shotgun (WGS) entry which is preliminary data.</text>
</comment>
<dbReference type="InterPro" id="IPR050191">
    <property type="entry name" value="ATP-dep_DNA_ligase"/>
</dbReference>
<reference evidence="4 5" key="1">
    <citation type="journal article" date="2015" name="Stand. Genomic Sci.">
        <title>Genomic Encyclopedia of Bacterial and Archaeal Type Strains, Phase III: the genomes of soil and plant-associated and newly described type strains.</title>
        <authorList>
            <person name="Whitman W.B."/>
            <person name="Woyke T."/>
            <person name="Klenk H.P."/>
            <person name="Zhou Y."/>
            <person name="Lilburn T.G."/>
            <person name="Beck B.J."/>
            <person name="De Vos P."/>
            <person name="Vandamme P."/>
            <person name="Eisen J.A."/>
            <person name="Garrity G."/>
            <person name="Hugenholtz P."/>
            <person name="Kyrpides N.C."/>
        </authorList>
    </citation>
    <scope>NUCLEOTIDE SEQUENCE [LARGE SCALE GENOMIC DNA]</scope>
    <source>
        <strain evidence="4 5">VKM Ac-2572</strain>
    </source>
</reference>
<dbReference type="PANTHER" id="PTHR45674:SF4">
    <property type="entry name" value="DNA LIGASE 1"/>
    <property type="match status" value="1"/>
</dbReference>
<sequence length="195" mass="21336">MLRRVQSTSRVAVVRRGDTARLWTRNRNDISDRFPDIVAAAEKQLRDGAVLDGELVILGADGQLSFDALQQRLVTSPAKARAKAAQLPAAYAAFDLLAIGGVDLRTQRWTARRQRLDQLAAGWAPPLQLTPVTSDVDEAREWFEVLHAAMGVEGLVVKGAATRYTPGRRDAWVKVNSVGVNRVRLIATGASWQLG</sequence>
<dbReference type="GO" id="GO:0005524">
    <property type="term" value="F:ATP binding"/>
    <property type="evidence" value="ECO:0007669"/>
    <property type="project" value="InterPro"/>
</dbReference>
<gene>
    <name evidence="4" type="ORF">EV652_12139</name>
</gene>